<protein>
    <submittedName>
        <fullName evidence="5">Dihydroorotase</fullName>
    </submittedName>
</protein>
<dbReference type="HOGENOM" id="CLU_015572_1_1_2"/>
<dbReference type="InterPro" id="IPR011059">
    <property type="entry name" value="Metal-dep_hydrolase_composite"/>
</dbReference>
<dbReference type="SUPFAM" id="SSF51556">
    <property type="entry name" value="Metallo-dependent hydrolases"/>
    <property type="match status" value="1"/>
</dbReference>
<dbReference type="Proteomes" id="UP000013307">
    <property type="component" value="Chromosome"/>
</dbReference>
<dbReference type="PROSITE" id="PS00482">
    <property type="entry name" value="DIHYDROOROTASE_1"/>
    <property type="match status" value="1"/>
</dbReference>
<dbReference type="InterPro" id="IPR050138">
    <property type="entry name" value="DHOase/Allantoinase_Hydrolase"/>
</dbReference>
<keyword evidence="6" id="KW-1185">Reference proteome</keyword>
<reference evidence="5 6" key="1">
    <citation type="journal article" date="2013" name="Genome Announc.">
        <title>Complete Genome Sequence of the Thermophilic and Facultatively Chemolithoautotrophic Sulfate Reducer Archaeoglobus sulfaticallidus Strain PM70-1T.</title>
        <authorList>
            <person name="Stokke R."/>
            <person name="Hocking W.P."/>
            <person name="Steinsbu B.O."/>
            <person name="Steen I.H."/>
        </authorList>
    </citation>
    <scope>NUCLEOTIDE SEQUENCE [LARGE SCALE GENOMIC DNA]</scope>
    <source>
        <strain evidence="5">PM70-1</strain>
    </source>
</reference>
<keyword evidence="3" id="KW-0378">Hydrolase</keyword>
<evidence type="ECO:0000259" key="4">
    <source>
        <dbReference type="Pfam" id="PF01979"/>
    </source>
</evidence>
<name>N0BGT6_9EURY</name>
<dbReference type="GO" id="GO:0005737">
    <property type="term" value="C:cytoplasm"/>
    <property type="evidence" value="ECO:0007669"/>
    <property type="project" value="TreeGrafter"/>
</dbReference>
<dbReference type="NCBIfam" id="NF003271">
    <property type="entry name" value="PRK04250.1"/>
    <property type="match status" value="1"/>
</dbReference>
<keyword evidence="2" id="KW-0479">Metal-binding</keyword>
<dbReference type="PANTHER" id="PTHR43668">
    <property type="entry name" value="ALLANTOINASE"/>
    <property type="match status" value="1"/>
</dbReference>
<organism evidence="5 6">
    <name type="scientific">Archaeoglobus sulfaticallidus PM70-1</name>
    <dbReference type="NCBI Taxonomy" id="387631"/>
    <lineage>
        <taxon>Archaea</taxon>
        <taxon>Methanobacteriati</taxon>
        <taxon>Methanobacteriota</taxon>
        <taxon>Archaeoglobi</taxon>
        <taxon>Archaeoglobales</taxon>
        <taxon>Archaeoglobaceae</taxon>
        <taxon>Archaeoglobus</taxon>
    </lineage>
</organism>
<dbReference type="KEGG" id="ast:Asulf_02276"/>
<evidence type="ECO:0000256" key="2">
    <source>
        <dbReference type="ARBA" id="ARBA00022723"/>
    </source>
</evidence>
<dbReference type="OrthoDB" id="50279at2157"/>
<comment type="cofactor">
    <cofactor evidence="1">
        <name>Zn(2+)</name>
        <dbReference type="ChEBI" id="CHEBI:29105"/>
    </cofactor>
</comment>
<feature type="domain" description="Amidohydrolase-related" evidence="4">
    <location>
        <begin position="42"/>
        <end position="362"/>
    </location>
</feature>
<dbReference type="InterPro" id="IPR002195">
    <property type="entry name" value="Dihydroorotase_CS"/>
</dbReference>
<dbReference type="STRING" id="387631.Asulf_02276"/>
<dbReference type="GO" id="GO:0006145">
    <property type="term" value="P:purine nucleobase catabolic process"/>
    <property type="evidence" value="ECO:0007669"/>
    <property type="project" value="TreeGrafter"/>
</dbReference>
<dbReference type="PROSITE" id="PS00483">
    <property type="entry name" value="DIHYDROOROTASE_2"/>
    <property type="match status" value="1"/>
</dbReference>
<dbReference type="Pfam" id="PF01979">
    <property type="entry name" value="Amidohydro_1"/>
    <property type="match status" value="1"/>
</dbReference>
<dbReference type="EMBL" id="CP005290">
    <property type="protein sequence ID" value="AGK62228.1"/>
    <property type="molecule type" value="Genomic_DNA"/>
</dbReference>
<evidence type="ECO:0000256" key="3">
    <source>
        <dbReference type="ARBA" id="ARBA00022801"/>
    </source>
</evidence>
<accession>N0BGT6</accession>
<gene>
    <name evidence="5" type="ORF">Asulf_02276</name>
</gene>
<dbReference type="GeneID" id="15393909"/>
<proteinExistence type="predicted"/>
<dbReference type="AlphaFoldDB" id="N0BGT6"/>
<dbReference type="GO" id="GO:0046872">
    <property type="term" value="F:metal ion binding"/>
    <property type="evidence" value="ECO:0007669"/>
    <property type="project" value="UniProtKB-KW"/>
</dbReference>
<dbReference type="eggNOG" id="arCOG00689">
    <property type="taxonomic scope" value="Archaea"/>
</dbReference>
<sequence length="403" mass="45543">MKAISGKLFYRGEIIEAGIEIEDGRIKKIDKKIEGEKVEGLILPAGIDVHVHFRDFDEREKETIETGSLSALYGGICLVVDQPNTRPVIDNPETYFKRMEIAEKDSYIDYFLNIALTNSNADRIIDYIKEIEEKYRIPAIGEVFLQHDDENMQIGFDAIKTLRDATSKLITVHAEQPELVKGLGHELRPPEAEIKAVENCLKLGNFHFCHISTYDSAMKISDSDSTFEVAPHHFILNYEDYFKPGFMNVNPPLRSKVEAELMFNSLPVADMIASDHAPHTIEDKKHGKPGFPGVETTYPLLVSMMKKGLVSVRRVVDLIAVNPARIFGFEGYGAIEVGNYANLAVFNLKRVRKIKAEKLHTKAEWTPYENFEAIFPERVYLKGELAVDNLELLVEKGSNANPD</sequence>
<dbReference type="SUPFAM" id="SSF51338">
    <property type="entry name" value="Composite domain of metallo-dependent hydrolases"/>
    <property type="match status" value="1"/>
</dbReference>
<dbReference type="InterPro" id="IPR006680">
    <property type="entry name" value="Amidohydro-rel"/>
</dbReference>
<dbReference type="GO" id="GO:0004038">
    <property type="term" value="F:allantoinase activity"/>
    <property type="evidence" value="ECO:0007669"/>
    <property type="project" value="TreeGrafter"/>
</dbReference>
<dbReference type="InterPro" id="IPR032466">
    <property type="entry name" value="Metal_Hydrolase"/>
</dbReference>
<dbReference type="Gene3D" id="3.20.20.140">
    <property type="entry name" value="Metal-dependent hydrolases"/>
    <property type="match status" value="1"/>
</dbReference>
<evidence type="ECO:0000256" key="1">
    <source>
        <dbReference type="ARBA" id="ARBA00001947"/>
    </source>
</evidence>
<dbReference type="RefSeq" id="WP_015591824.1">
    <property type="nucleotide sequence ID" value="NC_021169.1"/>
</dbReference>
<dbReference type="NCBIfam" id="TIGR00857">
    <property type="entry name" value="pyrC_multi"/>
    <property type="match status" value="1"/>
</dbReference>
<evidence type="ECO:0000313" key="6">
    <source>
        <dbReference type="Proteomes" id="UP000013307"/>
    </source>
</evidence>
<evidence type="ECO:0000313" key="5">
    <source>
        <dbReference type="EMBL" id="AGK62228.1"/>
    </source>
</evidence>
<dbReference type="PANTHER" id="PTHR43668:SF2">
    <property type="entry name" value="ALLANTOINASE"/>
    <property type="match status" value="1"/>
</dbReference>